<feature type="compositionally biased region" description="Low complexity" evidence="3">
    <location>
        <begin position="395"/>
        <end position="406"/>
    </location>
</feature>
<dbReference type="AlphaFoldDB" id="A0A0L0V1Q7"/>
<dbReference type="Gene3D" id="3.30.40.10">
    <property type="entry name" value="Zinc/RING finger domain, C3HC4 (zinc finger)"/>
    <property type="match status" value="1"/>
</dbReference>
<feature type="region of interest" description="Disordered" evidence="3">
    <location>
        <begin position="322"/>
        <end position="353"/>
    </location>
</feature>
<keyword evidence="1" id="KW-0862">Zinc</keyword>
<feature type="domain" description="RING-type" evidence="4">
    <location>
        <begin position="12"/>
        <end position="58"/>
    </location>
</feature>
<name>A0A0L0V1Q7_9BASI</name>
<keyword evidence="1" id="KW-0479">Metal-binding</keyword>
<feature type="compositionally biased region" description="Polar residues" evidence="3">
    <location>
        <begin position="322"/>
        <end position="337"/>
    </location>
</feature>
<keyword evidence="2" id="KW-0175">Coiled coil</keyword>
<dbReference type="GO" id="GO:0031297">
    <property type="term" value="P:replication fork processing"/>
    <property type="evidence" value="ECO:0007669"/>
    <property type="project" value="TreeGrafter"/>
</dbReference>
<dbReference type="InterPro" id="IPR001841">
    <property type="entry name" value="Znf_RING"/>
</dbReference>
<comment type="caution">
    <text evidence="5">The sequence shown here is derived from an EMBL/GenBank/DDBJ whole genome shotgun (WGS) entry which is preliminary data.</text>
</comment>
<feature type="compositionally biased region" description="Basic and acidic residues" evidence="3">
    <location>
        <begin position="343"/>
        <end position="353"/>
    </location>
</feature>
<feature type="coiled-coil region" evidence="2">
    <location>
        <begin position="185"/>
        <end position="212"/>
    </location>
</feature>
<dbReference type="CDD" id="cd16448">
    <property type="entry name" value="RING-H2"/>
    <property type="match status" value="1"/>
</dbReference>
<feature type="compositionally biased region" description="Low complexity" evidence="3">
    <location>
        <begin position="446"/>
        <end position="459"/>
    </location>
</feature>
<dbReference type="OrthoDB" id="2501326at2759"/>
<dbReference type="STRING" id="1165861.A0A0L0V1Q7"/>
<reference evidence="6" key="1">
    <citation type="submission" date="2014-03" db="EMBL/GenBank/DDBJ databases">
        <title>The Genome Sequence of Puccinia striiformis f. sp. tritici PST-78.</title>
        <authorList>
            <consortium name="The Broad Institute Genome Sequencing Platform"/>
            <person name="Cuomo C."/>
            <person name="Hulbert S."/>
            <person name="Chen X."/>
            <person name="Walker B."/>
            <person name="Young S.K."/>
            <person name="Zeng Q."/>
            <person name="Gargeya S."/>
            <person name="Fitzgerald M."/>
            <person name="Haas B."/>
            <person name="Abouelleil A."/>
            <person name="Alvarado L."/>
            <person name="Arachchi H.M."/>
            <person name="Berlin A.M."/>
            <person name="Chapman S.B."/>
            <person name="Goldberg J."/>
            <person name="Griggs A."/>
            <person name="Gujja S."/>
            <person name="Hansen M."/>
            <person name="Howarth C."/>
            <person name="Imamovic A."/>
            <person name="Larimer J."/>
            <person name="McCowan C."/>
            <person name="Montmayeur A."/>
            <person name="Murphy C."/>
            <person name="Neiman D."/>
            <person name="Pearson M."/>
            <person name="Priest M."/>
            <person name="Roberts A."/>
            <person name="Saif S."/>
            <person name="Shea T."/>
            <person name="Sisk P."/>
            <person name="Sykes S."/>
            <person name="Wortman J."/>
            <person name="Nusbaum C."/>
            <person name="Birren B."/>
        </authorList>
    </citation>
    <scope>NUCLEOTIDE SEQUENCE [LARGE SCALE GENOMIC DNA]</scope>
    <source>
        <strain evidence="6">race PST-78</strain>
    </source>
</reference>
<dbReference type="Pfam" id="PF13639">
    <property type="entry name" value="zf-RING_2"/>
    <property type="match status" value="1"/>
</dbReference>
<dbReference type="GO" id="GO:0008270">
    <property type="term" value="F:zinc ion binding"/>
    <property type="evidence" value="ECO:0007669"/>
    <property type="project" value="UniProtKB-KW"/>
</dbReference>
<gene>
    <name evidence="5" type="ORF">PSTG_13649</name>
</gene>
<dbReference type="PROSITE" id="PS50089">
    <property type="entry name" value="ZF_RING_2"/>
    <property type="match status" value="1"/>
</dbReference>
<feature type="region of interest" description="Disordered" evidence="3">
    <location>
        <begin position="390"/>
        <end position="460"/>
    </location>
</feature>
<protein>
    <recommendedName>
        <fullName evidence="4">RING-type domain-containing protein</fullName>
    </recommendedName>
</protein>
<evidence type="ECO:0000256" key="2">
    <source>
        <dbReference type="SAM" id="Coils"/>
    </source>
</evidence>
<organism evidence="5 6">
    <name type="scientific">Puccinia striiformis f. sp. tritici PST-78</name>
    <dbReference type="NCBI Taxonomy" id="1165861"/>
    <lineage>
        <taxon>Eukaryota</taxon>
        <taxon>Fungi</taxon>
        <taxon>Dikarya</taxon>
        <taxon>Basidiomycota</taxon>
        <taxon>Pucciniomycotina</taxon>
        <taxon>Pucciniomycetes</taxon>
        <taxon>Pucciniales</taxon>
        <taxon>Pucciniaceae</taxon>
        <taxon>Puccinia</taxon>
    </lineage>
</organism>
<feature type="coiled-coil region" evidence="2">
    <location>
        <begin position="262"/>
        <end position="289"/>
    </location>
</feature>
<dbReference type="Proteomes" id="UP000054564">
    <property type="component" value="Unassembled WGS sequence"/>
</dbReference>
<proteinExistence type="predicted"/>
<evidence type="ECO:0000259" key="4">
    <source>
        <dbReference type="PROSITE" id="PS50089"/>
    </source>
</evidence>
<keyword evidence="1" id="KW-0863">Zinc-finger</keyword>
<dbReference type="InterPro" id="IPR013083">
    <property type="entry name" value="Znf_RING/FYVE/PHD"/>
</dbReference>
<evidence type="ECO:0000313" key="6">
    <source>
        <dbReference type="Proteomes" id="UP000054564"/>
    </source>
</evidence>
<sequence length="479" mass="53678">MASSRIIVLPICSICQDEDAGTEIIVTSCGHVFHLACMRTWDENQLGRRLAMKCPACNVTLRRATASAPARFIHLHSLTERDINDQGFSQVLSQNVDASADPRFKRCQEELNTLKSTLKERDARIQQLAIEPTELRRQTLNLHATVDSLTNYKLELEDRTAKCTRDLRNERKDRQDERNTRLAQEMKLKTELDKLHEKYQILKNEGQQMHDQYLRKVLENDELQSYVSDFNEEKSKLLASEASLKAQLNDSHEKFKSVKTANSVYKTKLEEARKRNAWLEERLETVGKRTSLPSGARRCDKFNPEISSSKSAMVRTELNIQSANQTSVGYPADTSTQSHKRASRDSTHRLSTDLSKRLCSTTKSVLPHGCREPLTPYPIEIKSSSIEPDDCGVVPSASSPLPSSSPFHQSADHDLFMPSLLGKSSHSAQNSSTLFNLPQPLKPLQSSSSTSASASGTTTINFSKKSGKVLALGPKIKHK</sequence>
<dbReference type="GO" id="GO:0016567">
    <property type="term" value="P:protein ubiquitination"/>
    <property type="evidence" value="ECO:0007669"/>
    <property type="project" value="TreeGrafter"/>
</dbReference>
<dbReference type="PANTHER" id="PTHR46569:SF1">
    <property type="entry name" value="E3 UBIQUITIN-PROTEIN LIGASE RFWD3-RELATED"/>
    <property type="match status" value="1"/>
</dbReference>
<dbReference type="PANTHER" id="PTHR46569">
    <property type="entry name" value="E3 UBIQUITIN-PROTEIN LIGASE TRAIP"/>
    <property type="match status" value="1"/>
</dbReference>
<evidence type="ECO:0000313" key="5">
    <source>
        <dbReference type="EMBL" id="KNE92934.1"/>
    </source>
</evidence>
<keyword evidence="6" id="KW-1185">Reference proteome</keyword>
<dbReference type="EMBL" id="AJIL01000149">
    <property type="protein sequence ID" value="KNE92934.1"/>
    <property type="molecule type" value="Genomic_DNA"/>
</dbReference>
<dbReference type="SMART" id="SM00184">
    <property type="entry name" value="RING"/>
    <property type="match status" value="1"/>
</dbReference>
<dbReference type="GO" id="GO:0090734">
    <property type="term" value="C:site of DNA damage"/>
    <property type="evidence" value="ECO:0007669"/>
    <property type="project" value="TreeGrafter"/>
</dbReference>
<evidence type="ECO:0000256" key="3">
    <source>
        <dbReference type="SAM" id="MobiDB-lite"/>
    </source>
</evidence>
<evidence type="ECO:0000256" key="1">
    <source>
        <dbReference type="PROSITE-ProRule" id="PRU00175"/>
    </source>
</evidence>
<dbReference type="SUPFAM" id="SSF57850">
    <property type="entry name" value="RING/U-box"/>
    <property type="match status" value="1"/>
</dbReference>
<feature type="compositionally biased region" description="Polar residues" evidence="3">
    <location>
        <begin position="422"/>
        <end position="436"/>
    </location>
</feature>
<dbReference type="GO" id="GO:0005634">
    <property type="term" value="C:nucleus"/>
    <property type="evidence" value="ECO:0007669"/>
    <property type="project" value="TreeGrafter"/>
</dbReference>
<accession>A0A0L0V1Q7</accession>
<dbReference type="GO" id="GO:0061630">
    <property type="term" value="F:ubiquitin protein ligase activity"/>
    <property type="evidence" value="ECO:0007669"/>
    <property type="project" value="TreeGrafter"/>
</dbReference>
<dbReference type="InterPro" id="IPR052639">
    <property type="entry name" value="TRAIP_ubiq-protein_ligase"/>
</dbReference>